<dbReference type="AlphaFoldDB" id="A0A8E2EU64"/>
<dbReference type="Pfam" id="PF10104">
    <property type="entry name" value="Brr6_like_C_C"/>
    <property type="match status" value="1"/>
</dbReference>
<feature type="compositionally biased region" description="Polar residues" evidence="1">
    <location>
        <begin position="69"/>
        <end position="79"/>
    </location>
</feature>
<dbReference type="SMART" id="SM01042">
    <property type="entry name" value="Brr6_like_C_C"/>
    <property type="match status" value="1"/>
</dbReference>
<feature type="transmembrane region" description="Helical" evidence="2">
    <location>
        <begin position="382"/>
        <end position="404"/>
    </location>
</feature>
<organism evidence="4 5">
    <name type="scientific">Glonium stellatum</name>
    <dbReference type="NCBI Taxonomy" id="574774"/>
    <lineage>
        <taxon>Eukaryota</taxon>
        <taxon>Fungi</taxon>
        <taxon>Dikarya</taxon>
        <taxon>Ascomycota</taxon>
        <taxon>Pezizomycotina</taxon>
        <taxon>Dothideomycetes</taxon>
        <taxon>Pleosporomycetidae</taxon>
        <taxon>Gloniales</taxon>
        <taxon>Gloniaceae</taxon>
        <taxon>Glonium</taxon>
    </lineage>
</organism>
<evidence type="ECO:0000313" key="4">
    <source>
        <dbReference type="EMBL" id="OCL04748.1"/>
    </source>
</evidence>
<keyword evidence="5" id="KW-1185">Reference proteome</keyword>
<feature type="compositionally biased region" description="Polar residues" evidence="1">
    <location>
        <begin position="26"/>
        <end position="40"/>
    </location>
</feature>
<feature type="compositionally biased region" description="Basic and acidic residues" evidence="1">
    <location>
        <begin position="176"/>
        <end position="190"/>
    </location>
</feature>
<dbReference type="GO" id="GO:0006998">
    <property type="term" value="P:nuclear envelope organization"/>
    <property type="evidence" value="ECO:0007669"/>
    <property type="project" value="InterPro"/>
</dbReference>
<dbReference type="InterPro" id="IPR040202">
    <property type="entry name" value="Brl1/Brr6"/>
</dbReference>
<dbReference type="PANTHER" id="PTHR28136">
    <property type="entry name" value="NUCLEUS EXPORT PROTEIN BRR6"/>
    <property type="match status" value="1"/>
</dbReference>
<feature type="compositionally biased region" description="Basic residues" evidence="1">
    <location>
        <begin position="221"/>
        <end position="231"/>
    </location>
</feature>
<dbReference type="InterPro" id="IPR018767">
    <property type="entry name" value="Brl1/Brr6_dom"/>
</dbReference>
<feature type="domain" description="Brl1/Brr6" evidence="3">
    <location>
        <begin position="272"/>
        <end position="405"/>
    </location>
</feature>
<feature type="compositionally biased region" description="Polar residues" evidence="1">
    <location>
        <begin position="92"/>
        <end position="102"/>
    </location>
</feature>
<keyword evidence="2" id="KW-0472">Membrane</keyword>
<feature type="region of interest" description="Disordered" evidence="1">
    <location>
        <begin position="1"/>
        <end position="249"/>
    </location>
</feature>
<evidence type="ECO:0000256" key="1">
    <source>
        <dbReference type="SAM" id="MobiDB-lite"/>
    </source>
</evidence>
<proteinExistence type="predicted"/>
<dbReference type="GO" id="GO:0031965">
    <property type="term" value="C:nuclear membrane"/>
    <property type="evidence" value="ECO:0007669"/>
    <property type="project" value="InterPro"/>
</dbReference>
<feature type="transmembrane region" description="Helical" evidence="2">
    <location>
        <begin position="278"/>
        <end position="301"/>
    </location>
</feature>
<keyword evidence="2" id="KW-0812">Transmembrane</keyword>
<dbReference type="EMBL" id="KV750446">
    <property type="protein sequence ID" value="OCL04748.1"/>
    <property type="molecule type" value="Genomic_DNA"/>
</dbReference>
<reference evidence="4 5" key="1">
    <citation type="journal article" date="2016" name="Nat. Commun.">
        <title>Ectomycorrhizal ecology is imprinted in the genome of the dominant symbiotic fungus Cenococcum geophilum.</title>
        <authorList>
            <consortium name="DOE Joint Genome Institute"/>
            <person name="Peter M."/>
            <person name="Kohler A."/>
            <person name="Ohm R.A."/>
            <person name="Kuo A."/>
            <person name="Krutzmann J."/>
            <person name="Morin E."/>
            <person name="Arend M."/>
            <person name="Barry K.W."/>
            <person name="Binder M."/>
            <person name="Choi C."/>
            <person name="Clum A."/>
            <person name="Copeland A."/>
            <person name="Grisel N."/>
            <person name="Haridas S."/>
            <person name="Kipfer T."/>
            <person name="LaButti K."/>
            <person name="Lindquist E."/>
            <person name="Lipzen A."/>
            <person name="Maire R."/>
            <person name="Meier B."/>
            <person name="Mihaltcheva S."/>
            <person name="Molinier V."/>
            <person name="Murat C."/>
            <person name="Poggeler S."/>
            <person name="Quandt C.A."/>
            <person name="Sperisen C."/>
            <person name="Tritt A."/>
            <person name="Tisserant E."/>
            <person name="Crous P.W."/>
            <person name="Henrissat B."/>
            <person name="Nehls U."/>
            <person name="Egli S."/>
            <person name="Spatafora J.W."/>
            <person name="Grigoriev I.V."/>
            <person name="Martin F.M."/>
        </authorList>
    </citation>
    <scope>NUCLEOTIDE SEQUENCE [LARGE SCALE GENOMIC DNA]</scope>
    <source>
        <strain evidence="4 5">CBS 207.34</strain>
    </source>
</reference>
<feature type="compositionally biased region" description="Basic and acidic residues" evidence="1">
    <location>
        <begin position="236"/>
        <end position="248"/>
    </location>
</feature>
<dbReference type="PANTHER" id="PTHR28136:SF1">
    <property type="entry name" value="NUCLEUS EXPORT PROTEIN BRL1"/>
    <property type="match status" value="1"/>
</dbReference>
<dbReference type="OrthoDB" id="5961at2759"/>
<gene>
    <name evidence="4" type="ORF">AOQ84DRAFT_225626</name>
</gene>
<accession>A0A8E2EU64</accession>
<protein>
    <recommendedName>
        <fullName evidence="3">Brl1/Brr6 domain-containing protein</fullName>
    </recommendedName>
</protein>
<dbReference type="Proteomes" id="UP000250140">
    <property type="component" value="Unassembled WGS sequence"/>
</dbReference>
<evidence type="ECO:0000256" key="2">
    <source>
        <dbReference type="SAM" id="Phobius"/>
    </source>
</evidence>
<feature type="region of interest" description="Disordered" evidence="1">
    <location>
        <begin position="455"/>
        <end position="476"/>
    </location>
</feature>
<keyword evidence="2" id="KW-1133">Transmembrane helix</keyword>
<name>A0A8E2EU64_9PEZI</name>
<evidence type="ECO:0000313" key="5">
    <source>
        <dbReference type="Proteomes" id="UP000250140"/>
    </source>
</evidence>
<evidence type="ECO:0000259" key="3">
    <source>
        <dbReference type="SMART" id="SM01042"/>
    </source>
</evidence>
<feature type="compositionally biased region" description="Polar residues" evidence="1">
    <location>
        <begin position="50"/>
        <end position="61"/>
    </location>
</feature>
<sequence>MDRRTKAVPMDFEWENGTGKLDQASPFITATRNLPNTNGAAQKRPYSVFDSPSKSETQTPNLPRLREPASQSFYFNQPSPTKPLPSIPAHVSGSTLWNTPRTPKQIIDFSSGGETPNTPDQNEDSEATPDTSMGMRSKMSKIFSSGGNGAKSATSGKGKRESWLNGFLAGSPGRGEIAKRDHYSTKSEKIIKKRRQKGLNKQALQQAVDEASDSENDSAAKSKRGRKKGSKNSKNTSKENDDSNDEPKLAQTNTVASVFSFIERHPALPHILSYYAQLLLNFFLVFSAIYILYCIWCAIIADVDIEAKKAAAETIAEIAVCAQNYRENRCEPATRVPAMETVCSNWESCMQRDPKKVARASVSAKTFAMIFNSFVEPISYKAMLFTAILIFGSFIISNFAFGLFRNKAAPMAHQHPSFSHDGFMHPPATPQRYPSGGYLDQQGYFTPYNAMQQHPSQSQLGLEPAPSGAGTNVGEGPISPIKKLMFR</sequence>
<dbReference type="GO" id="GO:0055088">
    <property type="term" value="P:lipid homeostasis"/>
    <property type="evidence" value="ECO:0007669"/>
    <property type="project" value="InterPro"/>
</dbReference>